<reference evidence="4" key="1">
    <citation type="submission" date="2025-08" db="UniProtKB">
        <authorList>
            <consortium name="RefSeq"/>
        </authorList>
    </citation>
    <scope>IDENTIFICATION</scope>
    <source>
        <tissue evidence="4">Stem</tissue>
    </source>
</reference>
<dbReference type="PANTHER" id="PTHR47903">
    <property type="entry name" value="OS07G0636400 PROTEIN"/>
    <property type="match status" value="1"/>
</dbReference>
<dbReference type="AlphaFoldDB" id="A0A1S3CS60"/>
<evidence type="ECO:0000259" key="2">
    <source>
        <dbReference type="Pfam" id="PF01248"/>
    </source>
</evidence>
<feature type="region of interest" description="Disordered" evidence="1">
    <location>
        <begin position="1"/>
        <end position="24"/>
    </location>
</feature>
<dbReference type="InterPro" id="IPR004038">
    <property type="entry name" value="Ribosomal_eL8/eL30/eS12/Gad45"/>
</dbReference>
<dbReference type="PANTHER" id="PTHR47903:SF2">
    <property type="entry name" value="OS07G0636400 PROTEIN"/>
    <property type="match status" value="1"/>
</dbReference>
<dbReference type="Proteomes" id="UP001652600">
    <property type="component" value="Chromosome 9"/>
</dbReference>
<keyword evidence="3" id="KW-1185">Reference proteome</keyword>
<evidence type="ECO:0000313" key="4">
    <source>
        <dbReference type="RefSeq" id="XP_008466254.1"/>
    </source>
</evidence>
<feature type="domain" description="Ribosomal protein eL8/eL30/eS12/Gadd45" evidence="2">
    <location>
        <begin position="117"/>
        <end position="174"/>
    </location>
</feature>
<protein>
    <submittedName>
        <fullName evidence="4">Uncharacterized protein LOC103503720 isoform X1</fullName>
    </submittedName>
</protein>
<dbReference type="InterPro" id="IPR029064">
    <property type="entry name" value="Ribosomal_eL30-like_sf"/>
</dbReference>
<dbReference type="Gene3D" id="3.30.1330.30">
    <property type="match status" value="1"/>
</dbReference>
<name>A0A1S3CS60_CUCME</name>
<sequence length="188" mass="20998">MGKNPKSSAHPVATLQSKPYEDSSYEGERLDELLLSIQREIKTARGLNAESLPEKFWLKKQFAIGVNEVTRALERMTPCGDSARLMNPNYKACKVKLQVVYSVIYVGQCYLGFRLAILLTANCNPRWLTNHVPCLAMSRKVPLILVKDKEGSLRLGELVNLKTAIAIGIKSNGSPVNQLIDEILQRTK</sequence>
<dbReference type="RefSeq" id="XP_008466254.1">
    <property type="nucleotide sequence ID" value="XM_008468032.2"/>
</dbReference>
<dbReference type="eggNOG" id="KOG3387">
    <property type="taxonomic scope" value="Eukaryota"/>
</dbReference>
<evidence type="ECO:0000313" key="3">
    <source>
        <dbReference type="Proteomes" id="UP001652600"/>
    </source>
</evidence>
<dbReference type="SUPFAM" id="SSF55315">
    <property type="entry name" value="L30e-like"/>
    <property type="match status" value="1"/>
</dbReference>
<proteinExistence type="predicted"/>
<organism evidence="3 4">
    <name type="scientific">Cucumis melo</name>
    <name type="common">Muskmelon</name>
    <dbReference type="NCBI Taxonomy" id="3656"/>
    <lineage>
        <taxon>Eukaryota</taxon>
        <taxon>Viridiplantae</taxon>
        <taxon>Streptophyta</taxon>
        <taxon>Embryophyta</taxon>
        <taxon>Tracheophyta</taxon>
        <taxon>Spermatophyta</taxon>
        <taxon>Magnoliopsida</taxon>
        <taxon>eudicotyledons</taxon>
        <taxon>Gunneridae</taxon>
        <taxon>Pentapetalae</taxon>
        <taxon>rosids</taxon>
        <taxon>fabids</taxon>
        <taxon>Cucurbitales</taxon>
        <taxon>Cucurbitaceae</taxon>
        <taxon>Benincaseae</taxon>
        <taxon>Cucumis</taxon>
    </lineage>
</organism>
<evidence type="ECO:0000256" key="1">
    <source>
        <dbReference type="SAM" id="MobiDB-lite"/>
    </source>
</evidence>
<dbReference type="OrthoDB" id="20109at2759"/>
<dbReference type="InParanoid" id="A0A1S3CS60"/>
<accession>A0A1S3CS60</accession>
<dbReference type="FunCoup" id="A0A1S3CS60">
    <property type="interactions" value="457"/>
</dbReference>
<dbReference type="KEGG" id="cmo:103503720"/>
<gene>
    <name evidence="4" type="primary">LOC103503720</name>
</gene>
<dbReference type="Pfam" id="PF01248">
    <property type="entry name" value="Ribosomal_L7Ae"/>
    <property type="match status" value="1"/>
</dbReference>
<dbReference type="GeneID" id="103503720"/>